<comment type="caution">
    <text evidence="1">The sequence shown here is derived from an EMBL/GenBank/DDBJ whole genome shotgun (WGS) entry which is preliminary data.</text>
</comment>
<sequence length="100" mass="10270">MPRLLRIRRPCWGTRGPGAQAHLIGFLAGRLLPALACPRRSAGAGVQGPAPPVPVPAGVAAALPEVPHLPASEVGEDFAAEARAQAAAVRERRAAAAQRC</sequence>
<proteinExistence type="predicted"/>
<keyword evidence="2" id="KW-1185">Reference proteome</keyword>
<dbReference type="EMBL" id="CAUYUJ010008635">
    <property type="protein sequence ID" value="CAK0824502.1"/>
    <property type="molecule type" value="Genomic_DNA"/>
</dbReference>
<evidence type="ECO:0000313" key="2">
    <source>
        <dbReference type="Proteomes" id="UP001189429"/>
    </source>
</evidence>
<gene>
    <name evidence="1" type="ORF">PCOR1329_LOCUS24893</name>
</gene>
<name>A0ABN9S2I8_9DINO</name>
<accession>A0ABN9S2I8</accession>
<reference evidence="1" key="1">
    <citation type="submission" date="2023-10" db="EMBL/GenBank/DDBJ databases">
        <authorList>
            <person name="Chen Y."/>
            <person name="Shah S."/>
            <person name="Dougan E. K."/>
            <person name="Thang M."/>
            <person name="Chan C."/>
        </authorList>
    </citation>
    <scope>NUCLEOTIDE SEQUENCE [LARGE SCALE GENOMIC DNA]</scope>
</reference>
<organism evidence="1 2">
    <name type="scientific">Prorocentrum cordatum</name>
    <dbReference type="NCBI Taxonomy" id="2364126"/>
    <lineage>
        <taxon>Eukaryota</taxon>
        <taxon>Sar</taxon>
        <taxon>Alveolata</taxon>
        <taxon>Dinophyceae</taxon>
        <taxon>Prorocentrales</taxon>
        <taxon>Prorocentraceae</taxon>
        <taxon>Prorocentrum</taxon>
    </lineage>
</organism>
<protein>
    <submittedName>
        <fullName evidence="1">Uncharacterized protein</fullName>
    </submittedName>
</protein>
<evidence type="ECO:0000313" key="1">
    <source>
        <dbReference type="EMBL" id="CAK0824502.1"/>
    </source>
</evidence>
<dbReference type="Proteomes" id="UP001189429">
    <property type="component" value="Unassembled WGS sequence"/>
</dbReference>